<accession>A0AAE0IUF5</accession>
<feature type="region of interest" description="Disordered" evidence="1">
    <location>
        <begin position="403"/>
        <end position="423"/>
    </location>
</feature>
<feature type="compositionally biased region" description="Polar residues" evidence="1">
    <location>
        <begin position="92"/>
        <end position="106"/>
    </location>
</feature>
<evidence type="ECO:0000313" key="2">
    <source>
        <dbReference type="EMBL" id="KAK3331150.1"/>
    </source>
</evidence>
<feature type="region of interest" description="Disordered" evidence="1">
    <location>
        <begin position="170"/>
        <end position="212"/>
    </location>
</feature>
<organism evidence="2 3">
    <name type="scientific">Apodospora peruviana</name>
    <dbReference type="NCBI Taxonomy" id="516989"/>
    <lineage>
        <taxon>Eukaryota</taxon>
        <taxon>Fungi</taxon>
        <taxon>Dikarya</taxon>
        <taxon>Ascomycota</taxon>
        <taxon>Pezizomycotina</taxon>
        <taxon>Sordariomycetes</taxon>
        <taxon>Sordariomycetidae</taxon>
        <taxon>Sordariales</taxon>
        <taxon>Lasiosphaeriaceae</taxon>
        <taxon>Apodospora</taxon>
    </lineage>
</organism>
<sequence length="423" mass="44831">MANVGNFNRPPVPQLKLSRLGKHRRTGSNSSGTSSRASSSSMSEDQFAFSAGNTPSGEYPPSPGATRSITSTPRDHLLFGKEVKSRSPATREISQSIDSSRPTSASRPIAIEPPTTRRLSIAPSHTPPEPLSARGDLPGGYFPFHEDPASRVRPTHPFHLDVSNARRQSLHQAAESESLMSSSVAGSRPPTNMSGSSHSSFAGSAGSVLSGSHTPVSSYIPNGVHDHAALPMGKYYPSNYENRSNTNSQQHLRPGPKLPAPGIVSEPQIPRLRRENSHARTGSDVRRRILQYQRDMIAQATMAASALLEKSGSGTSGGSSATAAASALGGLGVKSIQLGGTMLKTHRPLSPRLAPLGSPGPVTPMDLEGNDGDSYMTLGRPMTGPDAERQAAEVSRAIQVEQTRQYRTGNHSPAPELHHAVSF</sequence>
<comment type="caution">
    <text evidence="2">The sequence shown here is derived from an EMBL/GenBank/DDBJ whole genome shotgun (WGS) entry which is preliminary data.</text>
</comment>
<dbReference type="Proteomes" id="UP001283341">
    <property type="component" value="Unassembled WGS sequence"/>
</dbReference>
<feature type="compositionally biased region" description="Polar residues" evidence="1">
    <location>
        <begin position="178"/>
        <end position="193"/>
    </location>
</feature>
<protein>
    <submittedName>
        <fullName evidence="2">Uncharacterized protein</fullName>
    </submittedName>
</protein>
<feature type="region of interest" description="Disordered" evidence="1">
    <location>
        <begin position="1"/>
        <end position="140"/>
    </location>
</feature>
<feature type="compositionally biased region" description="Low complexity" evidence="1">
    <location>
        <begin position="28"/>
        <end position="43"/>
    </location>
</feature>
<feature type="compositionally biased region" description="Low complexity" evidence="1">
    <location>
        <begin position="194"/>
        <end position="207"/>
    </location>
</feature>
<dbReference type="EMBL" id="JAUEDM010000001">
    <property type="protein sequence ID" value="KAK3331150.1"/>
    <property type="molecule type" value="Genomic_DNA"/>
</dbReference>
<reference evidence="2" key="2">
    <citation type="submission" date="2023-06" db="EMBL/GenBank/DDBJ databases">
        <authorList>
            <consortium name="Lawrence Berkeley National Laboratory"/>
            <person name="Haridas S."/>
            <person name="Hensen N."/>
            <person name="Bonometti L."/>
            <person name="Westerberg I."/>
            <person name="Brannstrom I.O."/>
            <person name="Guillou S."/>
            <person name="Cros-Aarteil S."/>
            <person name="Calhoun S."/>
            <person name="Kuo A."/>
            <person name="Mondo S."/>
            <person name="Pangilinan J."/>
            <person name="Riley R."/>
            <person name="Labutti K."/>
            <person name="Andreopoulos B."/>
            <person name="Lipzen A."/>
            <person name="Chen C."/>
            <person name="Yanf M."/>
            <person name="Daum C."/>
            <person name="Ng V."/>
            <person name="Clum A."/>
            <person name="Steindorff A."/>
            <person name="Ohm R."/>
            <person name="Martin F."/>
            <person name="Silar P."/>
            <person name="Natvig D."/>
            <person name="Lalanne C."/>
            <person name="Gautier V."/>
            <person name="Ament-Velasquez S.L."/>
            <person name="Kruys A."/>
            <person name="Hutchinson M.I."/>
            <person name="Powell A.J."/>
            <person name="Barry K."/>
            <person name="Miller A.N."/>
            <person name="Grigoriev I.V."/>
            <person name="Debuchy R."/>
            <person name="Gladieux P."/>
            <person name="Thoren M.H."/>
            <person name="Johannesson H."/>
        </authorList>
    </citation>
    <scope>NUCLEOTIDE SEQUENCE</scope>
    <source>
        <strain evidence="2">CBS 118394</strain>
    </source>
</reference>
<evidence type="ECO:0000313" key="3">
    <source>
        <dbReference type="Proteomes" id="UP001283341"/>
    </source>
</evidence>
<proteinExistence type="predicted"/>
<evidence type="ECO:0000256" key="1">
    <source>
        <dbReference type="SAM" id="MobiDB-lite"/>
    </source>
</evidence>
<dbReference type="AlphaFoldDB" id="A0AAE0IUF5"/>
<gene>
    <name evidence="2" type="ORF">B0H66DRAFT_91231</name>
</gene>
<feature type="compositionally biased region" description="Basic and acidic residues" evidence="1">
    <location>
        <begin position="73"/>
        <end position="85"/>
    </location>
</feature>
<keyword evidence="3" id="KW-1185">Reference proteome</keyword>
<feature type="region of interest" description="Disordered" evidence="1">
    <location>
        <begin position="235"/>
        <end position="264"/>
    </location>
</feature>
<reference evidence="2" key="1">
    <citation type="journal article" date="2023" name="Mol. Phylogenet. Evol.">
        <title>Genome-scale phylogeny and comparative genomics of the fungal order Sordariales.</title>
        <authorList>
            <person name="Hensen N."/>
            <person name="Bonometti L."/>
            <person name="Westerberg I."/>
            <person name="Brannstrom I.O."/>
            <person name="Guillou S."/>
            <person name="Cros-Aarteil S."/>
            <person name="Calhoun S."/>
            <person name="Haridas S."/>
            <person name="Kuo A."/>
            <person name="Mondo S."/>
            <person name="Pangilinan J."/>
            <person name="Riley R."/>
            <person name="LaButti K."/>
            <person name="Andreopoulos B."/>
            <person name="Lipzen A."/>
            <person name="Chen C."/>
            <person name="Yan M."/>
            <person name="Daum C."/>
            <person name="Ng V."/>
            <person name="Clum A."/>
            <person name="Steindorff A."/>
            <person name="Ohm R.A."/>
            <person name="Martin F."/>
            <person name="Silar P."/>
            <person name="Natvig D.O."/>
            <person name="Lalanne C."/>
            <person name="Gautier V."/>
            <person name="Ament-Velasquez S.L."/>
            <person name="Kruys A."/>
            <person name="Hutchinson M.I."/>
            <person name="Powell A.J."/>
            <person name="Barry K."/>
            <person name="Miller A.N."/>
            <person name="Grigoriev I.V."/>
            <person name="Debuchy R."/>
            <person name="Gladieux P."/>
            <person name="Hiltunen Thoren M."/>
            <person name="Johannesson H."/>
        </authorList>
    </citation>
    <scope>NUCLEOTIDE SEQUENCE</scope>
    <source>
        <strain evidence="2">CBS 118394</strain>
    </source>
</reference>
<feature type="compositionally biased region" description="Polar residues" evidence="1">
    <location>
        <begin position="239"/>
        <end position="251"/>
    </location>
</feature>
<name>A0AAE0IUF5_9PEZI</name>